<dbReference type="InterPro" id="IPR004358">
    <property type="entry name" value="Sig_transdc_His_kin-like_C"/>
</dbReference>
<evidence type="ECO:0000256" key="3">
    <source>
        <dbReference type="ARBA" id="ARBA00022553"/>
    </source>
</evidence>
<dbReference type="RefSeq" id="WP_054533435.1">
    <property type="nucleotide sequence ID" value="NZ_LGKP01000011.1"/>
</dbReference>
<dbReference type="SUPFAM" id="SSF55781">
    <property type="entry name" value="GAF domain-like"/>
    <property type="match status" value="4"/>
</dbReference>
<dbReference type="SMART" id="SM00448">
    <property type="entry name" value="REC"/>
    <property type="match status" value="1"/>
</dbReference>
<dbReference type="SMART" id="SM00065">
    <property type="entry name" value="GAF"/>
    <property type="match status" value="3"/>
</dbReference>
<evidence type="ECO:0000259" key="9">
    <source>
        <dbReference type="PROSITE" id="PS50110"/>
    </source>
</evidence>
<dbReference type="AlphaFoldDB" id="A0A0P6YBB4"/>
<dbReference type="Gene3D" id="3.30.450.40">
    <property type="match status" value="3"/>
</dbReference>
<dbReference type="InterPro" id="IPR003594">
    <property type="entry name" value="HATPase_dom"/>
</dbReference>
<dbReference type="InterPro" id="IPR005467">
    <property type="entry name" value="His_kinase_dom"/>
</dbReference>
<organism evidence="10 11">
    <name type="scientific">Herpetosiphon geysericola</name>
    <dbReference type="NCBI Taxonomy" id="70996"/>
    <lineage>
        <taxon>Bacteria</taxon>
        <taxon>Bacillati</taxon>
        <taxon>Chloroflexota</taxon>
        <taxon>Chloroflexia</taxon>
        <taxon>Herpetosiphonales</taxon>
        <taxon>Herpetosiphonaceae</taxon>
        <taxon>Herpetosiphon</taxon>
    </lineage>
</organism>
<dbReference type="InterPro" id="IPR029016">
    <property type="entry name" value="GAF-like_dom_sf"/>
</dbReference>
<evidence type="ECO:0000259" key="8">
    <source>
        <dbReference type="PROSITE" id="PS50109"/>
    </source>
</evidence>
<dbReference type="Pfam" id="PF00512">
    <property type="entry name" value="HisKA"/>
    <property type="match status" value="1"/>
</dbReference>
<dbReference type="EC" id="2.7.13.3" evidence="2"/>
<dbReference type="SUPFAM" id="SSF52172">
    <property type="entry name" value="CheY-like"/>
    <property type="match status" value="1"/>
</dbReference>
<dbReference type="PANTHER" id="PTHR43547:SF2">
    <property type="entry name" value="HYBRID SIGNAL TRANSDUCTION HISTIDINE KINASE C"/>
    <property type="match status" value="1"/>
</dbReference>
<feature type="domain" description="Histidine kinase" evidence="8">
    <location>
        <begin position="695"/>
        <end position="908"/>
    </location>
</feature>
<dbReference type="Proteomes" id="UP000050277">
    <property type="component" value="Unassembled WGS sequence"/>
</dbReference>
<dbReference type="SMART" id="SM00387">
    <property type="entry name" value="HATPase_c"/>
    <property type="match status" value="1"/>
</dbReference>
<evidence type="ECO:0000256" key="6">
    <source>
        <dbReference type="ARBA" id="ARBA00023012"/>
    </source>
</evidence>
<dbReference type="PROSITE" id="PS50110">
    <property type="entry name" value="RESPONSE_REGULATORY"/>
    <property type="match status" value="1"/>
</dbReference>
<dbReference type="OrthoDB" id="9784397at2"/>
<dbReference type="Gene3D" id="3.30.565.10">
    <property type="entry name" value="Histidine kinase-like ATPase, C-terminal domain"/>
    <property type="match status" value="1"/>
</dbReference>
<evidence type="ECO:0000256" key="2">
    <source>
        <dbReference type="ARBA" id="ARBA00012438"/>
    </source>
</evidence>
<dbReference type="EMBL" id="LGKP01000011">
    <property type="protein sequence ID" value="KPL90555.1"/>
    <property type="molecule type" value="Genomic_DNA"/>
</dbReference>
<comment type="caution">
    <text evidence="10">The sequence shown here is derived from an EMBL/GenBank/DDBJ whole genome shotgun (WGS) entry which is preliminary data.</text>
</comment>
<keyword evidence="4" id="KW-0808">Transferase</keyword>
<dbReference type="Pfam" id="PF00072">
    <property type="entry name" value="Response_reg"/>
    <property type="match status" value="1"/>
</dbReference>
<keyword evidence="11" id="KW-1185">Reference proteome</keyword>
<dbReference type="InterPro" id="IPR036097">
    <property type="entry name" value="HisK_dim/P_sf"/>
</dbReference>
<name>A0A0P6YBB4_9CHLR</name>
<feature type="modified residue" description="4-aspartylphosphate" evidence="7">
    <location>
        <position position="976"/>
    </location>
</feature>
<accession>A0A0P6YBB4</accession>
<evidence type="ECO:0000256" key="5">
    <source>
        <dbReference type="ARBA" id="ARBA00022777"/>
    </source>
</evidence>
<dbReference type="InterPro" id="IPR003661">
    <property type="entry name" value="HisK_dim/P_dom"/>
</dbReference>
<gene>
    <name evidence="10" type="ORF">SE18_05555</name>
</gene>
<sequence>MYDGDSAESSIWHEQLELLSKTTQEHFCLHNAELLIRRISALISHYLQTPHVTIALLQDDQLVPVASALGPLEDPSYHQPPRLRHNAGAAWSALCQQQQSIITPASAHNQRSQLSVPMLRHEQLLGLIDIQSDQPAAKLRLLQPIIEMIAQQLALALGTLATHRQHYREDQCTKIIEKINLHILKHLDVLAEPYQIIRLIWHYLPIQGAALYLYDEQGLGLLTQINAAHVPTQRGMQALSNAEQFATSKSQHLAKTLLTGRFGIDIPVPGNQTNLGMLHLIPATPFEPSDIQLLHEFGARLGYILEHNRLFRSMYVANERNVLFARIVSHIRQTINLREVLQDVLATLGLGLRADFCTVAMYEQEQRLRFHGTYTTLLPPDQRTATEALLHSEMLQAFQQKRSLTIDEYHDSNYPELRERLLALNIHALVWVPLVANGQWLGFVCIYKVQRPFLWTLDDLRLINDVADQLALALRQMQLYEAEHQRRRELEALQEIIRAISGELNLHALCGNVVEKVIDVFKIAAAAVLMWHNDGSAMQVVAHAGFSERYLDSLEMTTDTVNYWISRFKPPTPLYISDIRRVSLIGGDPASAEGLSSLFAQPLMVDGRFSGWLQMYSRGNVRVWNPEESHLAASIAQQISQAIHTARRYEQEHLLRTDAEQSYYQLRSVLDELENTRETLINSEKLRALGQLASGVAHDFNNLLASILGNAQFLLIDETHTERRDALQVIERAAKDGAVTVRRIQEFARASETIYDDIVDLRDVVNIALDFTRPSWRDKTQQRGIKLDISTHLAAAHVQGSAAELREVCVNLVVNAIDVLPKGGTITISTGTTGEWSYFTIADNGPGIAPEDRTRIFEPFFSTKPIGEGTGMGLAVALSIVQRHRGKLLTEDVYPHGARFVVLLPIHHAPQPKPRPVAIVPKTAAQRILVVDDEPAVRNIVAKVLRHDHHEVTLAGSGEEALRWIDEQAFDLIISDLGMPGMNGWDVLEQARQRRPNIIAILITGWGYQHDADYAAARGVDSVLGKPFEMQTLRSTVADLIQARNTQSPNRVS</sequence>
<dbReference type="GO" id="GO:0000155">
    <property type="term" value="F:phosphorelay sensor kinase activity"/>
    <property type="evidence" value="ECO:0007669"/>
    <property type="project" value="InterPro"/>
</dbReference>
<evidence type="ECO:0000256" key="4">
    <source>
        <dbReference type="ARBA" id="ARBA00022679"/>
    </source>
</evidence>
<evidence type="ECO:0000256" key="7">
    <source>
        <dbReference type="PROSITE-ProRule" id="PRU00169"/>
    </source>
</evidence>
<feature type="domain" description="Response regulatory" evidence="9">
    <location>
        <begin position="927"/>
        <end position="1041"/>
    </location>
</feature>
<dbReference type="InterPro" id="IPR003018">
    <property type="entry name" value="GAF"/>
</dbReference>
<dbReference type="Pfam" id="PF01590">
    <property type="entry name" value="GAF"/>
    <property type="match status" value="3"/>
</dbReference>
<dbReference type="InterPro" id="IPR001789">
    <property type="entry name" value="Sig_transdc_resp-reg_receiver"/>
</dbReference>
<dbReference type="PROSITE" id="PS50109">
    <property type="entry name" value="HIS_KIN"/>
    <property type="match status" value="1"/>
</dbReference>
<dbReference type="SUPFAM" id="SSF47384">
    <property type="entry name" value="Homodimeric domain of signal transducing histidine kinase"/>
    <property type="match status" value="1"/>
</dbReference>
<keyword evidence="5" id="KW-0418">Kinase</keyword>
<keyword evidence="6" id="KW-0902">Two-component regulatory system</keyword>
<dbReference type="InterPro" id="IPR011006">
    <property type="entry name" value="CheY-like_superfamily"/>
</dbReference>
<dbReference type="Gene3D" id="3.40.50.2300">
    <property type="match status" value="1"/>
</dbReference>
<dbReference type="SMART" id="SM00388">
    <property type="entry name" value="HisKA"/>
    <property type="match status" value="1"/>
</dbReference>
<evidence type="ECO:0000313" key="11">
    <source>
        <dbReference type="Proteomes" id="UP000050277"/>
    </source>
</evidence>
<dbReference type="PRINTS" id="PR00344">
    <property type="entry name" value="BCTRLSENSOR"/>
</dbReference>
<dbReference type="Gene3D" id="1.10.287.130">
    <property type="match status" value="1"/>
</dbReference>
<dbReference type="STRING" id="70996.SE18_05555"/>
<reference evidence="10 11" key="1">
    <citation type="submission" date="2015-07" db="EMBL/GenBank/DDBJ databases">
        <title>Whole genome sequence of Herpetosiphon geysericola DSM 7119.</title>
        <authorList>
            <person name="Hemp J."/>
            <person name="Ward L.M."/>
            <person name="Pace L.A."/>
            <person name="Fischer W.W."/>
        </authorList>
    </citation>
    <scope>NUCLEOTIDE SEQUENCE [LARGE SCALE GENOMIC DNA]</scope>
    <source>
        <strain evidence="10 11">DSM 7119</strain>
    </source>
</reference>
<dbReference type="Pfam" id="PF02518">
    <property type="entry name" value="HATPase_c"/>
    <property type="match status" value="1"/>
</dbReference>
<dbReference type="SUPFAM" id="SSF55874">
    <property type="entry name" value="ATPase domain of HSP90 chaperone/DNA topoisomerase II/histidine kinase"/>
    <property type="match status" value="1"/>
</dbReference>
<dbReference type="PANTHER" id="PTHR43547">
    <property type="entry name" value="TWO-COMPONENT HISTIDINE KINASE"/>
    <property type="match status" value="1"/>
</dbReference>
<proteinExistence type="predicted"/>
<evidence type="ECO:0000313" key="10">
    <source>
        <dbReference type="EMBL" id="KPL90555.1"/>
    </source>
</evidence>
<comment type="catalytic activity">
    <reaction evidence="1">
        <text>ATP + protein L-histidine = ADP + protein N-phospho-L-histidine.</text>
        <dbReference type="EC" id="2.7.13.3"/>
    </reaction>
</comment>
<protein>
    <recommendedName>
        <fullName evidence="2">histidine kinase</fullName>
        <ecNumber evidence="2">2.7.13.3</ecNumber>
    </recommendedName>
</protein>
<dbReference type="InterPro" id="IPR036890">
    <property type="entry name" value="HATPase_C_sf"/>
</dbReference>
<dbReference type="CDD" id="cd00082">
    <property type="entry name" value="HisKA"/>
    <property type="match status" value="1"/>
</dbReference>
<keyword evidence="3 7" id="KW-0597">Phosphoprotein</keyword>
<evidence type="ECO:0000256" key="1">
    <source>
        <dbReference type="ARBA" id="ARBA00000085"/>
    </source>
</evidence>